<keyword evidence="11" id="KW-1185">Reference proteome</keyword>
<reference evidence="10" key="2">
    <citation type="submission" date="2025-08" db="UniProtKB">
        <authorList>
            <consortium name="Ensembl"/>
        </authorList>
    </citation>
    <scope>IDENTIFICATION</scope>
    <source>
        <strain evidence="10">Thoroughbred</strain>
    </source>
</reference>
<reference evidence="10" key="3">
    <citation type="submission" date="2025-09" db="UniProtKB">
        <authorList>
            <consortium name="Ensembl"/>
        </authorList>
    </citation>
    <scope>IDENTIFICATION</scope>
    <source>
        <strain evidence="10">Thoroughbred</strain>
    </source>
</reference>
<dbReference type="InterPro" id="IPR043504">
    <property type="entry name" value="Peptidase_S1_PA_chymotrypsin"/>
</dbReference>
<dbReference type="Bgee" id="ENSECAG00000041707">
    <property type="expression patterns" value="Expressed in chorionic villus and 20 other cell types or tissues"/>
</dbReference>
<dbReference type="GO" id="GO:0005615">
    <property type="term" value="C:extracellular space"/>
    <property type="evidence" value="ECO:0000318"/>
    <property type="project" value="GO_Central"/>
</dbReference>
<evidence type="ECO:0000259" key="9">
    <source>
        <dbReference type="PROSITE" id="PS50240"/>
    </source>
</evidence>
<dbReference type="AlphaFoldDB" id="A0A5F5PPX4"/>
<evidence type="ECO:0000313" key="11">
    <source>
        <dbReference type="Proteomes" id="UP000002281"/>
    </source>
</evidence>
<dbReference type="Ensembl" id="ENSECAT00000070875.2">
    <property type="protein sequence ID" value="ENSECAP00000050397.2"/>
    <property type="gene ID" value="ENSECAG00000052415.1"/>
</dbReference>
<evidence type="ECO:0000256" key="5">
    <source>
        <dbReference type="ARBA" id="ARBA00023145"/>
    </source>
</evidence>
<evidence type="ECO:0000256" key="8">
    <source>
        <dbReference type="SAM" id="MobiDB-lite"/>
    </source>
</evidence>
<dbReference type="InterPro" id="IPR033116">
    <property type="entry name" value="TRYPSIN_SER"/>
</dbReference>
<dbReference type="PROSITE" id="PS00134">
    <property type="entry name" value="TRYPSIN_HIS"/>
    <property type="match status" value="1"/>
</dbReference>
<dbReference type="InterPro" id="IPR009003">
    <property type="entry name" value="Peptidase_S1_PA"/>
</dbReference>
<proteinExistence type="predicted"/>
<keyword evidence="6" id="KW-1015">Disulfide bond</keyword>
<dbReference type="PANTHER" id="PTHR24271">
    <property type="entry name" value="KALLIKREIN-RELATED"/>
    <property type="match status" value="1"/>
</dbReference>
<dbReference type="GO" id="GO:0006508">
    <property type="term" value="P:proteolysis"/>
    <property type="evidence" value="ECO:0007669"/>
    <property type="project" value="UniProtKB-KW"/>
</dbReference>
<accession>A0A5F5PPX4</accession>
<sequence length="313" mass="34488">MEMRDKREQAGSTSLHNLGNLPGKMQPLLFLLAFLLSPGPEAGEIIGGHEAWPHSRPYMAFVQILVEEKWKSCGGVLLRRDIVLTAAHCWGSSIKVTLGAHNIQKQERTQQVISVKEAIPHPDYNSKKIANDIMILKLDRKAKLSEAVQPLSLPRGTAQVRPGEVCSVAGWGRVAPNGRGSDTLQEVELTVQQDWVCEYYFHNYNSTTQLCVGDTKEKKSSYKGDSGGPLMCKNMIQGIVSYGRRGGIPPGAFTKVSSFLPWIKKTRRGRPHGGVANFLRSTAVAQGFAHSHPGRGHGTAKHTMLRRHPTCHN</sequence>
<dbReference type="InterPro" id="IPR018114">
    <property type="entry name" value="TRYPSIN_HIS"/>
</dbReference>
<keyword evidence="3 7" id="KW-0378">Hydrolase</keyword>
<dbReference type="GO" id="GO:0051604">
    <property type="term" value="P:protein maturation"/>
    <property type="evidence" value="ECO:0000318"/>
    <property type="project" value="GO_Central"/>
</dbReference>
<keyword evidence="4 7" id="KW-0720">Serine protease</keyword>
<keyword evidence="5" id="KW-0865">Zymogen</keyword>
<dbReference type="FunFam" id="2.40.10.10:FF:000014">
    <property type="entry name" value="Complement factor D"/>
    <property type="match status" value="1"/>
</dbReference>
<dbReference type="PROSITE" id="PS00135">
    <property type="entry name" value="TRYPSIN_SER"/>
    <property type="match status" value="1"/>
</dbReference>
<dbReference type="SMART" id="SM00020">
    <property type="entry name" value="Tryp_SPc"/>
    <property type="match status" value="1"/>
</dbReference>
<evidence type="ECO:0000256" key="7">
    <source>
        <dbReference type="RuleBase" id="RU363034"/>
    </source>
</evidence>
<evidence type="ECO:0000256" key="4">
    <source>
        <dbReference type="ARBA" id="ARBA00022825"/>
    </source>
</evidence>
<reference evidence="10 11" key="1">
    <citation type="journal article" date="2009" name="Science">
        <title>Genome sequence, comparative analysis, and population genetics of the domestic horse.</title>
        <authorList>
            <consortium name="Broad Institute Genome Sequencing Platform"/>
            <consortium name="Broad Institute Whole Genome Assembly Team"/>
            <person name="Wade C.M."/>
            <person name="Giulotto E."/>
            <person name="Sigurdsson S."/>
            <person name="Zoli M."/>
            <person name="Gnerre S."/>
            <person name="Imsland F."/>
            <person name="Lear T.L."/>
            <person name="Adelson D.L."/>
            <person name="Bailey E."/>
            <person name="Bellone R.R."/>
            <person name="Bloecker H."/>
            <person name="Distl O."/>
            <person name="Edgar R.C."/>
            <person name="Garber M."/>
            <person name="Leeb T."/>
            <person name="Mauceli E."/>
            <person name="MacLeod J.N."/>
            <person name="Penedo M.C.T."/>
            <person name="Raison J.M."/>
            <person name="Sharpe T."/>
            <person name="Vogel J."/>
            <person name="Andersson L."/>
            <person name="Antczak D.F."/>
            <person name="Biagi T."/>
            <person name="Binns M.M."/>
            <person name="Chowdhary B.P."/>
            <person name="Coleman S.J."/>
            <person name="Della Valle G."/>
            <person name="Fryc S."/>
            <person name="Guerin G."/>
            <person name="Hasegawa T."/>
            <person name="Hill E.W."/>
            <person name="Jurka J."/>
            <person name="Kiialainen A."/>
            <person name="Lindgren G."/>
            <person name="Liu J."/>
            <person name="Magnani E."/>
            <person name="Mickelson J.R."/>
            <person name="Murray J."/>
            <person name="Nergadze S.G."/>
            <person name="Onofrio R."/>
            <person name="Pedroni S."/>
            <person name="Piras M.F."/>
            <person name="Raudsepp T."/>
            <person name="Rocchi M."/>
            <person name="Roeed K.H."/>
            <person name="Ryder O.A."/>
            <person name="Searle S."/>
            <person name="Skow L."/>
            <person name="Swinburne J.E."/>
            <person name="Syvaenen A.C."/>
            <person name="Tozaki T."/>
            <person name="Valberg S.J."/>
            <person name="Vaudin M."/>
            <person name="White J.R."/>
            <person name="Zody M.C."/>
            <person name="Lander E.S."/>
            <person name="Lindblad-Toh K."/>
        </authorList>
    </citation>
    <scope>NUCLEOTIDE SEQUENCE [LARGE SCALE GENOMIC DNA]</scope>
    <source>
        <strain evidence="10 11">Thoroughbred</strain>
    </source>
</reference>
<dbReference type="FunFam" id="2.40.10.10:FF:000068">
    <property type="entry name" value="transmembrane protease serine 2"/>
    <property type="match status" value="1"/>
</dbReference>
<dbReference type="InterPro" id="IPR001314">
    <property type="entry name" value="Peptidase_S1A"/>
</dbReference>
<evidence type="ECO:0000313" key="10">
    <source>
        <dbReference type="Ensembl" id="ENSECAP00000050397.2"/>
    </source>
</evidence>
<evidence type="ECO:0000256" key="6">
    <source>
        <dbReference type="ARBA" id="ARBA00023157"/>
    </source>
</evidence>
<evidence type="ECO:0000256" key="1">
    <source>
        <dbReference type="ARBA" id="ARBA00022670"/>
    </source>
</evidence>
<dbReference type="InterPro" id="IPR001254">
    <property type="entry name" value="Trypsin_dom"/>
</dbReference>
<keyword evidence="2" id="KW-0732">Signal</keyword>
<feature type="region of interest" description="Disordered" evidence="8">
    <location>
        <begin position="290"/>
        <end position="313"/>
    </location>
</feature>
<protein>
    <recommendedName>
        <fullName evidence="9">Peptidase S1 domain-containing protein</fullName>
    </recommendedName>
</protein>
<dbReference type="PANTHER" id="PTHR24271:SF81">
    <property type="entry name" value="GRANZYME B"/>
    <property type="match status" value="1"/>
</dbReference>
<evidence type="ECO:0000256" key="2">
    <source>
        <dbReference type="ARBA" id="ARBA00022729"/>
    </source>
</evidence>
<dbReference type="PROSITE" id="PS50240">
    <property type="entry name" value="TRYPSIN_DOM"/>
    <property type="match status" value="1"/>
</dbReference>
<dbReference type="GO" id="GO:0004252">
    <property type="term" value="F:serine-type endopeptidase activity"/>
    <property type="evidence" value="ECO:0000318"/>
    <property type="project" value="GO_Central"/>
</dbReference>
<dbReference type="GeneTree" id="ENSGT01030000234551"/>
<dbReference type="CDD" id="cd00190">
    <property type="entry name" value="Tryp_SPc"/>
    <property type="match status" value="1"/>
</dbReference>
<dbReference type="SUPFAM" id="SSF50494">
    <property type="entry name" value="Trypsin-like serine proteases"/>
    <property type="match status" value="1"/>
</dbReference>
<dbReference type="PRINTS" id="PR00722">
    <property type="entry name" value="CHYMOTRYPSIN"/>
</dbReference>
<evidence type="ECO:0000256" key="3">
    <source>
        <dbReference type="ARBA" id="ARBA00022801"/>
    </source>
</evidence>
<name>A0A5F5PPX4_HORSE</name>
<dbReference type="GO" id="GO:0140507">
    <property type="term" value="P:granzyme-mediated programmed cell death signaling pathway"/>
    <property type="evidence" value="ECO:0000318"/>
    <property type="project" value="GO_Central"/>
</dbReference>
<dbReference type="Proteomes" id="UP000002281">
    <property type="component" value="Chromosome 1"/>
</dbReference>
<dbReference type="Gene3D" id="2.40.10.10">
    <property type="entry name" value="Trypsin-like serine proteases"/>
    <property type="match status" value="2"/>
</dbReference>
<keyword evidence="1 7" id="KW-0645">Protease</keyword>
<feature type="compositionally biased region" description="Basic residues" evidence="8">
    <location>
        <begin position="292"/>
        <end position="313"/>
    </location>
</feature>
<dbReference type="Pfam" id="PF00089">
    <property type="entry name" value="Trypsin"/>
    <property type="match status" value="1"/>
</dbReference>
<organism evidence="10 11">
    <name type="scientific">Equus caballus</name>
    <name type="common">Horse</name>
    <dbReference type="NCBI Taxonomy" id="9796"/>
    <lineage>
        <taxon>Eukaryota</taxon>
        <taxon>Metazoa</taxon>
        <taxon>Chordata</taxon>
        <taxon>Craniata</taxon>
        <taxon>Vertebrata</taxon>
        <taxon>Euteleostomi</taxon>
        <taxon>Mammalia</taxon>
        <taxon>Eutheria</taxon>
        <taxon>Laurasiatheria</taxon>
        <taxon>Perissodactyla</taxon>
        <taxon>Equidae</taxon>
        <taxon>Equus</taxon>
    </lineage>
</organism>
<feature type="domain" description="Peptidase S1" evidence="9">
    <location>
        <begin position="45"/>
        <end position="268"/>
    </location>
</feature>